<comment type="caution">
    <text evidence="7">The sequence shown here is derived from an EMBL/GenBank/DDBJ whole genome shotgun (WGS) entry which is preliminary data.</text>
</comment>
<evidence type="ECO:0008006" key="9">
    <source>
        <dbReference type="Google" id="ProtNLM"/>
    </source>
</evidence>
<dbReference type="GO" id="GO:0016301">
    <property type="term" value="F:kinase activity"/>
    <property type="evidence" value="ECO:0007669"/>
    <property type="project" value="UniProtKB-KW"/>
</dbReference>
<name>A0A0P6Y188_9CHLR</name>
<evidence type="ECO:0000259" key="6">
    <source>
        <dbReference type="Pfam" id="PF02782"/>
    </source>
</evidence>
<gene>
    <name evidence="7" type="ORF">SE16_13465</name>
</gene>
<dbReference type="CDD" id="cd07770">
    <property type="entry name" value="ASKHA_NBD_FGGY_GntK"/>
    <property type="match status" value="1"/>
</dbReference>
<evidence type="ECO:0000256" key="1">
    <source>
        <dbReference type="ARBA" id="ARBA00009156"/>
    </source>
</evidence>
<keyword evidence="3 4" id="KW-0418">Kinase</keyword>
<dbReference type="SUPFAM" id="SSF53067">
    <property type="entry name" value="Actin-like ATPase domain"/>
    <property type="match status" value="2"/>
</dbReference>
<proteinExistence type="inferred from homology"/>
<evidence type="ECO:0000259" key="5">
    <source>
        <dbReference type="Pfam" id="PF00370"/>
    </source>
</evidence>
<dbReference type="InterPro" id="IPR018485">
    <property type="entry name" value="FGGY_C"/>
</dbReference>
<dbReference type="PROSITE" id="PS00445">
    <property type="entry name" value="FGGY_KINASES_2"/>
    <property type="match status" value="1"/>
</dbReference>
<feature type="domain" description="Carbohydrate kinase FGGY N-terminal" evidence="5">
    <location>
        <begin position="19"/>
        <end position="264"/>
    </location>
</feature>
<evidence type="ECO:0000313" key="8">
    <source>
        <dbReference type="Proteomes" id="UP000050502"/>
    </source>
</evidence>
<evidence type="ECO:0000256" key="3">
    <source>
        <dbReference type="ARBA" id="ARBA00022777"/>
    </source>
</evidence>
<dbReference type="Pfam" id="PF02782">
    <property type="entry name" value="FGGY_C"/>
    <property type="match status" value="1"/>
</dbReference>
<reference evidence="7 8" key="1">
    <citation type="submission" date="2015-07" db="EMBL/GenBank/DDBJ databases">
        <title>Whole genome sequence of Ardenticatena maritima DSM 23922.</title>
        <authorList>
            <person name="Hemp J."/>
            <person name="Ward L.M."/>
            <person name="Pace L.A."/>
            <person name="Fischer W.W."/>
        </authorList>
    </citation>
    <scope>NUCLEOTIDE SEQUENCE [LARGE SCALE GENOMIC DNA]</scope>
    <source>
        <strain evidence="7 8">110S</strain>
    </source>
</reference>
<accession>A0A0P6Y188</accession>
<dbReference type="Proteomes" id="UP000050502">
    <property type="component" value="Unassembled WGS sequence"/>
</dbReference>
<dbReference type="InterPro" id="IPR018484">
    <property type="entry name" value="FGGY_N"/>
</dbReference>
<dbReference type="PIRSF" id="PIRSF000538">
    <property type="entry name" value="GlpK"/>
    <property type="match status" value="1"/>
</dbReference>
<comment type="similarity">
    <text evidence="1 4">Belongs to the FGGY kinase family.</text>
</comment>
<dbReference type="Pfam" id="PF00370">
    <property type="entry name" value="FGGY_N"/>
    <property type="match status" value="1"/>
</dbReference>
<dbReference type="RefSeq" id="WP_060687725.1">
    <property type="nucleotide sequence ID" value="NZ_LGKN01000009.1"/>
</dbReference>
<dbReference type="GO" id="GO:0005975">
    <property type="term" value="P:carbohydrate metabolic process"/>
    <property type="evidence" value="ECO:0007669"/>
    <property type="project" value="InterPro"/>
</dbReference>
<dbReference type="InterPro" id="IPR018483">
    <property type="entry name" value="Carb_kinase_FGGY_CS"/>
</dbReference>
<dbReference type="PANTHER" id="PTHR43095">
    <property type="entry name" value="SUGAR KINASE"/>
    <property type="match status" value="1"/>
</dbReference>
<evidence type="ECO:0000313" key="7">
    <source>
        <dbReference type="EMBL" id="KPL86331.1"/>
    </source>
</evidence>
<dbReference type="EMBL" id="LGKN01000009">
    <property type="protein sequence ID" value="KPL86331.1"/>
    <property type="molecule type" value="Genomic_DNA"/>
</dbReference>
<dbReference type="InterPro" id="IPR043129">
    <property type="entry name" value="ATPase_NBD"/>
</dbReference>
<dbReference type="Gene3D" id="3.30.420.40">
    <property type="match status" value="2"/>
</dbReference>
<evidence type="ECO:0000256" key="4">
    <source>
        <dbReference type="RuleBase" id="RU003733"/>
    </source>
</evidence>
<dbReference type="GO" id="GO:0016773">
    <property type="term" value="F:phosphotransferase activity, alcohol group as acceptor"/>
    <property type="evidence" value="ECO:0007669"/>
    <property type="project" value="InterPro"/>
</dbReference>
<evidence type="ECO:0000256" key="2">
    <source>
        <dbReference type="ARBA" id="ARBA00022679"/>
    </source>
</evidence>
<organism evidence="7 8">
    <name type="scientific">Ardenticatena maritima</name>
    <dbReference type="NCBI Taxonomy" id="872965"/>
    <lineage>
        <taxon>Bacteria</taxon>
        <taxon>Bacillati</taxon>
        <taxon>Chloroflexota</taxon>
        <taxon>Ardenticatenia</taxon>
        <taxon>Ardenticatenales</taxon>
        <taxon>Ardenticatenaceae</taxon>
        <taxon>Ardenticatena</taxon>
    </lineage>
</organism>
<dbReference type="InterPro" id="IPR000577">
    <property type="entry name" value="Carb_kinase_FGGY"/>
</dbReference>
<protein>
    <recommendedName>
        <fullName evidence="9">Gluconokinase</fullName>
    </recommendedName>
</protein>
<dbReference type="AlphaFoldDB" id="A0A0P6Y188"/>
<keyword evidence="2 4" id="KW-0808">Transferase</keyword>
<dbReference type="InterPro" id="IPR050406">
    <property type="entry name" value="FGGY_Carb_Kinase"/>
</dbReference>
<dbReference type="PANTHER" id="PTHR43095:SF2">
    <property type="entry name" value="GLUCONOKINASE"/>
    <property type="match status" value="1"/>
</dbReference>
<sequence length="504" mass="54993">MAESFSSTISTTAAEAPFILSLDIGTSSVRALLFDRHARHIEGTLVRATYPLRTATDGTAETDADAVLNALCHCLDTLTAQHAHLLKHVAAVGACTLAATIVGLDEHQRPLTPLFIYADTRPAADVETLRQTLPEQETFQRTGCPFHTAYFPARLLWLRRTAPHLAARVRTWATIDAYLMARFFGELRVSLSNASWLGILNRHTLTWDTPLLAALDLAPHALPTLTDADNPLHGLREPWAQRWPHLRSVPWLPPIGDGAAANIGSGCTSPAHVALTVGTSSALRFMTTTPPETLPWGLWCYRVTRRHALIGGALSEGGNILDWARRTFALNSADVQSILETRPADGHGLTILPFWAGERSPGWRADARATIHGLTLAHTPADIVQAILEAIAYRWAAIFDRCAPFLAHNASVIGSGGALQHLPAWAAIAADVLERPVGLPHPIETSARGVALLALDTLGALTLDAAPPLPLARRYHPRPEQSERYRQARQRQYRLDEQLHARVV</sequence>
<feature type="domain" description="Carbohydrate kinase FGGY C-terminal" evidence="6">
    <location>
        <begin position="274"/>
        <end position="455"/>
    </location>
</feature>